<dbReference type="AlphaFoldDB" id="A0A916WEX2"/>
<proteinExistence type="predicted"/>
<evidence type="ECO:0000313" key="2">
    <source>
        <dbReference type="Proteomes" id="UP000613512"/>
    </source>
</evidence>
<keyword evidence="2" id="KW-1185">Reference proteome</keyword>
<dbReference type="RefSeq" id="WP_188386243.1">
    <property type="nucleotide sequence ID" value="NZ_BMEY01000030.1"/>
</dbReference>
<dbReference type="Proteomes" id="UP000613512">
    <property type="component" value="Unassembled WGS sequence"/>
</dbReference>
<name>A0A916WEX2_9BACI</name>
<dbReference type="EMBL" id="BMEY01000030">
    <property type="protein sequence ID" value="GGA91796.1"/>
    <property type="molecule type" value="Genomic_DNA"/>
</dbReference>
<reference evidence="1" key="2">
    <citation type="submission" date="2020-09" db="EMBL/GenBank/DDBJ databases">
        <authorList>
            <person name="Sun Q."/>
            <person name="Zhou Y."/>
        </authorList>
    </citation>
    <scope>NUCLEOTIDE SEQUENCE</scope>
    <source>
        <strain evidence="1">CGMCC 1.12408</strain>
    </source>
</reference>
<comment type="caution">
    <text evidence="1">The sequence shown here is derived from an EMBL/GenBank/DDBJ whole genome shotgun (WGS) entry which is preliminary data.</text>
</comment>
<accession>A0A916WEX2</accession>
<organism evidence="1 2">
    <name type="scientific">Ornithinibacillus halotolerans</name>
    <dbReference type="NCBI Taxonomy" id="1274357"/>
    <lineage>
        <taxon>Bacteria</taxon>
        <taxon>Bacillati</taxon>
        <taxon>Bacillota</taxon>
        <taxon>Bacilli</taxon>
        <taxon>Bacillales</taxon>
        <taxon>Bacillaceae</taxon>
        <taxon>Ornithinibacillus</taxon>
    </lineage>
</organism>
<sequence length="141" mass="16315">MNIKENLILIKKEDKTEQIYYCKYNQGKWDIQYYNNQKVYTYNEHNVIWLRDPNIIDSTTSIVYENDQPISGINTILDFGTYIKIIFNSGFNKIYPASAITIEQTTLSNPKENSCFDYLKTLASSVSGWDLGTGNPSQNYP</sequence>
<gene>
    <name evidence="1" type="ORF">GCM10008025_37850</name>
</gene>
<protein>
    <submittedName>
        <fullName evidence="1">Uncharacterized protein</fullName>
    </submittedName>
</protein>
<evidence type="ECO:0000313" key="1">
    <source>
        <dbReference type="EMBL" id="GGA91796.1"/>
    </source>
</evidence>
<reference evidence="1" key="1">
    <citation type="journal article" date="2014" name="Int. J. Syst. Evol. Microbiol.">
        <title>Complete genome sequence of Corynebacterium casei LMG S-19264T (=DSM 44701T), isolated from a smear-ripened cheese.</title>
        <authorList>
            <consortium name="US DOE Joint Genome Institute (JGI-PGF)"/>
            <person name="Walter F."/>
            <person name="Albersmeier A."/>
            <person name="Kalinowski J."/>
            <person name="Ruckert C."/>
        </authorList>
    </citation>
    <scope>NUCLEOTIDE SEQUENCE</scope>
    <source>
        <strain evidence="1">CGMCC 1.12408</strain>
    </source>
</reference>